<keyword evidence="4" id="KW-1185">Reference proteome</keyword>
<feature type="coiled-coil region" evidence="1">
    <location>
        <begin position="145"/>
        <end position="172"/>
    </location>
</feature>
<organism evidence="3 4">
    <name type="scientific">Namhaeicola litoreus</name>
    <dbReference type="NCBI Taxonomy" id="1052145"/>
    <lineage>
        <taxon>Bacteria</taxon>
        <taxon>Pseudomonadati</taxon>
        <taxon>Bacteroidota</taxon>
        <taxon>Flavobacteriia</taxon>
        <taxon>Flavobacteriales</taxon>
        <taxon>Flavobacteriaceae</taxon>
        <taxon>Namhaeicola</taxon>
    </lineage>
</organism>
<evidence type="ECO:0000313" key="3">
    <source>
        <dbReference type="EMBL" id="MFD1315353.1"/>
    </source>
</evidence>
<dbReference type="InterPro" id="IPR036249">
    <property type="entry name" value="Thioredoxin-like_sf"/>
</dbReference>
<keyword evidence="1" id="KW-0175">Coiled coil</keyword>
<dbReference type="PROSITE" id="PS51352">
    <property type="entry name" value="THIOREDOXIN_2"/>
    <property type="match status" value="1"/>
</dbReference>
<reference evidence="4" key="1">
    <citation type="journal article" date="2019" name="Int. J. Syst. Evol. Microbiol.">
        <title>The Global Catalogue of Microorganisms (GCM) 10K type strain sequencing project: providing services to taxonomists for standard genome sequencing and annotation.</title>
        <authorList>
            <consortium name="The Broad Institute Genomics Platform"/>
            <consortium name="The Broad Institute Genome Sequencing Center for Infectious Disease"/>
            <person name="Wu L."/>
            <person name="Ma J."/>
        </authorList>
    </citation>
    <scope>NUCLEOTIDE SEQUENCE [LARGE SCALE GENOMIC DNA]</scope>
    <source>
        <strain evidence="4">CCUG 61485</strain>
    </source>
</reference>
<accession>A0ABW3Y0J1</accession>
<proteinExistence type="predicted"/>
<sequence>MQKILIIALLSYFTGFSQYSISGKLDPSENISWVLLFKIENGEEIYLNNSEVTDGEFDFKIDATEKPGILRAYYDIEQRQFVEFLFNKENVAFEFDPNSPMLSIAYKNSRENEIYRNYYTEIYGLQKRLDTVQMAYFSNQDQSLNAGLEKKYKENLKELKKAQSKYESLSNNTLAYHFIKASAQYNAPEPIKIPQEYLSEAKLHFFDALDFKDEILKNSTFLSDRMIDYVFYLNQAENMLAANDLQSQAIRDIEDKIALDPALKARFYQNLITEYLAKDNAVMAEKILKKYEQLAPEFQNRAFIAKTKEDLKTAVGSQAPEISWTDLEGQKTLNELTDYDYYVIAFFSSTCSHCQEEMPIFHDYILGINNLKVIAIGLEDENSFASYNTMTENFPEFINIMESEKWESHLVKSYGISSVPSFFVLDNEKTIIAKPGDVEEIMRLFGTD</sequence>
<dbReference type="InterPro" id="IPR013766">
    <property type="entry name" value="Thioredoxin_domain"/>
</dbReference>
<gene>
    <name evidence="3" type="ORF">ACFQ39_06960</name>
</gene>
<protein>
    <submittedName>
        <fullName evidence="3">Thioredoxin-like domain-containing protein</fullName>
    </submittedName>
</protein>
<dbReference type="Gene3D" id="3.40.30.10">
    <property type="entry name" value="Glutaredoxin"/>
    <property type="match status" value="1"/>
</dbReference>
<dbReference type="RefSeq" id="WP_377177422.1">
    <property type="nucleotide sequence ID" value="NZ_JBHTMY010000002.1"/>
</dbReference>
<dbReference type="SUPFAM" id="SSF52833">
    <property type="entry name" value="Thioredoxin-like"/>
    <property type="match status" value="1"/>
</dbReference>
<dbReference type="EMBL" id="JBHTMY010000002">
    <property type="protein sequence ID" value="MFD1315353.1"/>
    <property type="molecule type" value="Genomic_DNA"/>
</dbReference>
<evidence type="ECO:0000313" key="4">
    <source>
        <dbReference type="Proteomes" id="UP001597201"/>
    </source>
</evidence>
<feature type="domain" description="Thioredoxin" evidence="2">
    <location>
        <begin position="313"/>
        <end position="448"/>
    </location>
</feature>
<evidence type="ECO:0000259" key="2">
    <source>
        <dbReference type="PROSITE" id="PS51352"/>
    </source>
</evidence>
<name>A0ABW3Y0J1_9FLAO</name>
<dbReference type="Pfam" id="PF13905">
    <property type="entry name" value="Thioredoxin_8"/>
    <property type="match status" value="1"/>
</dbReference>
<dbReference type="InterPro" id="IPR012336">
    <property type="entry name" value="Thioredoxin-like_fold"/>
</dbReference>
<comment type="caution">
    <text evidence="3">The sequence shown here is derived from an EMBL/GenBank/DDBJ whole genome shotgun (WGS) entry which is preliminary data.</text>
</comment>
<dbReference type="Proteomes" id="UP001597201">
    <property type="component" value="Unassembled WGS sequence"/>
</dbReference>
<evidence type="ECO:0000256" key="1">
    <source>
        <dbReference type="SAM" id="Coils"/>
    </source>
</evidence>